<evidence type="ECO:0000256" key="4">
    <source>
        <dbReference type="ARBA" id="ARBA00023136"/>
    </source>
</evidence>
<dbReference type="Proteomes" id="UP000663852">
    <property type="component" value="Unassembled WGS sequence"/>
</dbReference>
<feature type="transmembrane region" description="Helical" evidence="5">
    <location>
        <begin position="178"/>
        <end position="203"/>
    </location>
</feature>
<feature type="transmembrane region" description="Helical" evidence="5">
    <location>
        <begin position="92"/>
        <end position="114"/>
    </location>
</feature>
<dbReference type="InterPro" id="IPR017452">
    <property type="entry name" value="GPCR_Rhodpsn_7TM"/>
</dbReference>
<keyword evidence="3 5" id="KW-1133">Transmembrane helix</keyword>
<comment type="caution">
    <text evidence="7">The sequence shown here is derived from an EMBL/GenBank/DDBJ whole genome shotgun (WGS) entry which is preliminary data.</text>
</comment>
<keyword evidence="2 5" id="KW-0812">Transmembrane</keyword>
<sequence>MNPVDDIRRSYSMWYFINDFLTSLFNLIGITVAVLFIHTVIRLEHPNYSIANLIACQTCLAIGLLSSTIFFNNCYVLYHEFFDRPVNNTFCIIRGTIFSVLYINMYAILCLKAFNRLRCVVYSIRSATKSCRSLLVLTSIQWTVVLVLVLPLVISNGIDYGQHSHLCTVTIRKPWQFLYLMIIYYISIVFITSAYIYILYYVLHLPLLEPYRRQRQMKLLRRILILLFMLTLPGIFYLILLIYWIIFKSIPSSSLKICTLIDSMAYAGAVATIFISNSRLCRLYCMERQEKFDPVRQRQLDLIFLQQPRRKVTIIQTSFTLEKLPINIQRK</sequence>
<comment type="subcellular location">
    <subcellularLocation>
        <location evidence="1">Membrane</location>
    </subcellularLocation>
</comment>
<dbReference type="PROSITE" id="PS50262">
    <property type="entry name" value="G_PROTEIN_RECEP_F1_2"/>
    <property type="match status" value="1"/>
</dbReference>
<evidence type="ECO:0000313" key="8">
    <source>
        <dbReference type="EMBL" id="CAF1220171.1"/>
    </source>
</evidence>
<evidence type="ECO:0000313" key="9">
    <source>
        <dbReference type="Proteomes" id="UP000663828"/>
    </source>
</evidence>
<name>A0A814GYC8_ADIRI</name>
<evidence type="ECO:0000313" key="7">
    <source>
        <dbReference type="EMBL" id="CAF1002171.1"/>
    </source>
</evidence>
<dbReference type="EMBL" id="CAJNOJ010000062">
    <property type="protein sequence ID" value="CAF1002171.1"/>
    <property type="molecule type" value="Genomic_DNA"/>
</dbReference>
<dbReference type="GO" id="GO:0016020">
    <property type="term" value="C:membrane"/>
    <property type="evidence" value="ECO:0007669"/>
    <property type="project" value="UniProtKB-SubCell"/>
</dbReference>
<feature type="transmembrane region" description="Helical" evidence="5">
    <location>
        <begin position="53"/>
        <end position="72"/>
    </location>
</feature>
<protein>
    <recommendedName>
        <fullName evidence="6">G-protein coupled receptors family 1 profile domain-containing protein</fullName>
    </recommendedName>
</protein>
<dbReference type="Proteomes" id="UP000663828">
    <property type="component" value="Unassembled WGS sequence"/>
</dbReference>
<gene>
    <name evidence="7" type="ORF">EDS130_LOCUS14940</name>
    <name evidence="8" type="ORF">XAT740_LOCUS24665</name>
</gene>
<evidence type="ECO:0000259" key="6">
    <source>
        <dbReference type="PROSITE" id="PS50262"/>
    </source>
</evidence>
<dbReference type="EMBL" id="CAJNOR010001921">
    <property type="protein sequence ID" value="CAF1220171.1"/>
    <property type="molecule type" value="Genomic_DNA"/>
</dbReference>
<feature type="transmembrane region" description="Helical" evidence="5">
    <location>
        <begin position="134"/>
        <end position="158"/>
    </location>
</feature>
<feature type="transmembrane region" description="Helical" evidence="5">
    <location>
        <begin position="20"/>
        <end position="41"/>
    </location>
</feature>
<evidence type="ECO:0000256" key="1">
    <source>
        <dbReference type="ARBA" id="ARBA00004370"/>
    </source>
</evidence>
<feature type="transmembrane region" description="Helical" evidence="5">
    <location>
        <begin position="253"/>
        <end position="276"/>
    </location>
</feature>
<evidence type="ECO:0000256" key="2">
    <source>
        <dbReference type="ARBA" id="ARBA00022692"/>
    </source>
</evidence>
<dbReference type="AlphaFoldDB" id="A0A814GYC8"/>
<keyword evidence="9" id="KW-1185">Reference proteome</keyword>
<reference evidence="7" key="1">
    <citation type="submission" date="2021-02" db="EMBL/GenBank/DDBJ databases">
        <authorList>
            <person name="Nowell W R."/>
        </authorList>
    </citation>
    <scope>NUCLEOTIDE SEQUENCE</scope>
</reference>
<dbReference type="Gene3D" id="1.20.1070.10">
    <property type="entry name" value="Rhodopsin 7-helix transmembrane proteins"/>
    <property type="match status" value="1"/>
</dbReference>
<organism evidence="7 10">
    <name type="scientific">Adineta ricciae</name>
    <name type="common">Rotifer</name>
    <dbReference type="NCBI Taxonomy" id="249248"/>
    <lineage>
        <taxon>Eukaryota</taxon>
        <taxon>Metazoa</taxon>
        <taxon>Spiralia</taxon>
        <taxon>Gnathifera</taxon>
        <taxon>Rotifera</taxon>
        <taxon>Eurotatoria</taxon>
        <taxon>Bdelloidea</taxon>
        <taxon>Adinetida</taxon>
        <taxon>Adinetidae</taxon>
        <taxon>Adineta</taxon>
    </lineage>
</organism>
<feature type="transmembrane region" description="Helical" evidence="5">
    <location>
        <begin position="223"/>
        <end position="247"/>
    </location>
</feature>
<keyword evidence="4 5" id="KW-0472">Membrane</keyword>
<feature type="domain" description="G-protein coupled receptors family 1 profile" evidence="6">
    <location>
        <begin position="22"/>
        <end position="276"/>
    </location>
</feature>
<evidence type="ECO:0000256" key="5">
    <source>
        <dbReference type="SAM" id="Phobius"/>
    </source>
</evidence>
<evidence type="ECO:0000256" key="3">
    <source>
        <dbReference type="ARBA" id="ARBA00022989"/>
    </source>
</evidence>
<accession>A0A814GYC8</accession>
<proteinExistence type="predicted"/>
<dbReference type="SUPFAM" id="SSF81321">
    <property type="entry name" value="Family A G protein-coupled receptor-like"/>
    <property type="match status" value="1"/>
</dbReference>
<evidence type="ECO:0000313" key="10">
    <source>
        <dbReference type="Proteomes" id="UP000663852"/>
    </source>
</evidence>